<sequence length="21" mass="2456">MNQSFLHILLINIIILLRGFS</sequence>
<reference evidence="1" key="1">
    <citation type="submission" date="2019-03" db="EMBL/GenBank/DDBJ databases">
        <title>Single cell metagenomics reveals metabolic interactions within the superorganism composed of flagellate Streblomastix strix and complex community of Bacteroidetes bacteria on its surface.</title>
        <authorList>
            <person name="Treitli S.C."/>
            <person name="Kolisko M."/>
            <person name="Husnik F."/>
            <person name="Keeling P."/>
            <person name="Hampl V."/>
        </authorList>
    </citation>
    <scope>NUCLEOTIDE SEQUENCE</scope>
    <source>
        <strain evidence="1">STM</strain>
    </source>
</reference>
<feature type="non-terminal residue" evidence="1">
    <location>
        <position position="21"/>
    </location>
</feature>
<organism evidence="1">
    <name type="scientific">termite gut metagenome</name>
    <dbReference type="NCBI Taxonomy" id="433724"/>
    <lineage>
        <taxon>unclassified sequences</taxon>
        <taxon>metagenomes</taxon>
        <taxon>organismal metagenomes</taxon>
    </lineage>
</organism>
<dbReference type="AlphaFoldDB" id="A0A5J4Q0I6"/>
<comment type="caution">
    <text evidence="1">The sequence shown here is derived from an EMBL/GenBank/DDBJ whole genome shotgun (WGS) entry which is preliminary data.</text>
</comment>
<gene>
    <name evidence="1" type="ORF">EZS27_034891</name>
</gene>
<dbReference type="EMBL" id="SNRY01005621">
    <property type="protein sequence ID" value="KAA6314498.1"/>
    <property type="molecule type" value="Genomic_DNA"/>
</dbReference>
<accession>A0A5J4Q0I6</accession>
<evidence type="ECO:0000313" key="1">
    <source>
        <dbReference type="EMBL" id="KAA6314498.1"/>
    </source>
</evidence>
<protein>
    <submittedName>
        <fullName evidence="1">Uncharacterized protein</fullName>
    </submittedName>
</protein>
<proteinExistence type="predicted"/>
<name>A0A5J4Q0I6_9ZZZZ</name>